<dbReference type="EMBL" id="CP106753">
    <property type="protein sequence ID" value="UXY15263.1"/>
    <property type="molecule type" value="Genomic_DNA"/>
</dbReference>
<evidence type="ECO:0000313" key="3">
    <source>
        <dbReference type="EMBL" id="UXY15263.1"/>
    </source>
</evidence>
<evidence type="ECO:0000259" key="2">
    <source>
        <dbReference type="PROSITE" id="PS50405"/>
    </source>
</evidence>
<dbReference type="SFLD" id="SFLDG00358">
    <property type="entry name" value="Main_(cytGST)"/>
    <property type="match status" value="1"/>
</dbReference>
<evidence type="ECO:0000313" key="4">
    <source>
        <dbReference type="Proteomes" id="UP001061302"/>
    </source>
</evidence>
<protein>
    <submittedName>
        <fullName evidence="3">Glutathione S-transferase N-terminal domain-containing protein</fullName>
    </submittedName>
</protein>
<dbReference type="Proteomes" id="UP001061302">
    <property type="component" value="Chromosome"/>
</dbReference>
<dbReference type="Pfam" id="PF13410">
    <property type="entry name" value="GST_C_2"/>
    <property type="match status" value="1"/>
</dbReference>
<feature type="domain" description="GST C-terminal" evidence="2">
    <location>
        <begin position="83"/>
        <end position="201"/>
    </location>
</feature>
<dbReference type="InterPro" id="IPR050983">
    <property type="entry name" value="GST_Omega/HSP26"/>
</dbReference>
<dbReference type="Gene3D" id="3.40.30.10">
    <property type="entry name" value="Glutaredoxin"/>
    <property type="match status" value="1"/>
</dbReference>
<proteinExistence type="predicted"/>
<dbReference type="InterPro" id="IPR040079">
    <property type="entry name" value="Glutathione_S-Trfase"/>
</dbReference>
<keyword evidence="4" id="KW-1185">Reference proteome</keyword>
<dbReference type="Gene3D" id="1.20.1050.10">
    <property type="match status" value="1"/>
</dbReference>
<gene>
    <name evidence="3" type="ORF">N8I74_18420</name>
</gene>
<sequence length="201" mass="23392">MMKLYSGTSCPFSHRCRIVLFEKGMDFEIIDVDVHSKPEDLAVMNPYNEVPVLVERDLQLYESNIINEYIDERFPHPQLMPADPVQRARARLMLFNFERELFVHLKTLEDSAATKKTLEAARITIRDNLTQIAPLFAKQKYMLGEEFSMLDVAIAPLLWRFDHYGIEVTKALASVMKYGERLFSRQAFIDSLTPNEKAMRK</sequence>
<dbReference type="InterPro" id="IPR034341">
    <property type="entry name" value="SspA_N"/>
</dbReference>
<dbReference type="PROSITE" id="PS50405">
    <property type="entry name" value="GST_CTER"/>
    <property type="match status" value="1"/>
</dbReference>
<dbReference type="PANTHER" id="PTHR43968:SF6">
    <property type="entry name" value="GLUTATHIONE S-TRANSFERASE OMEGA"/>
    <property type="match status" value="1"/>
</dbReference>
<evidence type="ECO:0000259" key="1">
    <source>
        <dbReference type="PROSITE" id="PS50404"/>
    </source>
</evidence>
<dbReference type="InterPro" id="IPR036249">
    <property type="entry name" value="Thioredoxin-like_sf"/>
</dbReference>
<dbReference type="InterPro" id="IPR004045">
    <property type="entry name" value="Glutathione_S-Trfase_N"/>
</dbReference>
<feature type="domain" description="GST N-terminal" evidence="1">
    <location>
        <begin position="1"/>
        <end position="78"/>
    </location>
</feature>
<organism evidence="3 4">
    <name type="scientific">Chitiniphilus purpureus</name>
    <dbReference type="NCBI Taxonomy" id="2981137"/>
    <lineage>
        <taxon>Bacteria</taxon>
        <taxon>Pseudomonadati</taxon>
        <taxon>Pseudomonadota</taxon>
        <taxon>Betaproteobacteria</taxon>
        <taxon>Neisseriales</taxon>
        <taxon>Chitinibacteraceae</taxon>
        <taxon>Chitiniphilus</taxon>
    </lineage>
</organism>
<dbReference type="InterPro" id="IPR010987">
    <property type="entry name" value="Glutathione-S-Trfase_C-like"/>
</dbReference>
<dbReference type="SFLD" id="SFLDS00019">
    <property type="entry name" value="Glutathione_Transferase_(cytos"/>
    <property type="match status" value="1"/>
</dbReference>
<dbReference type="PANTHER" id="PTHR43968">
    <property type="match status" value="1"/>
</dbReference>
<reference evidence="3" key="1">
    <citation type="submission" date="2022-10" db="EMBL/GenBank/DDBJ databases">
        <title>Chitiniphilus purpureus sp. nov., a novel chitin-degrading bacterium isolated from crawfish pond sediment.</title>
        <authorList>
            <person name="Li K."/>
        </authorList>
    </citation>
    <scope>NUCLEOTIDE SEQUENCE</scope>
    <source>
        <strain evidence="3">CD1</strain>
    </source>
</reference>
<dbReference type="InterPro" id="IPR036282">
    <property type="entry name" value="Glutathione-S-Trfase_C_sf"/>
</dbReference>
<dbReference type="CDD" id="cd03059">
    <property type="entry name" value="GST_N_SspA"/>
    <property type="match status" value="1"/>
</dbReference>
<name>A0ABY6DNL5_9NEIS</name>
<dbReference type="SUPFAM" id="SSF47616">
    <property type="entry name" value="GST C-terminal domain-like"/>
    <property type="match status" value="1"/>
</dbReference>
<accession>A0ABY6DNL5</accession>
<dbReference type="SUPFAM" id="SSF52833">
    <property type="entry name" value="Thioredoxin-like"/>
    <property type="match status" value="1"/>
</dbReference>
<dbReference type="Pfam" id="PF02798">
    <property type="entry name" value="GST_N"/>
    <property type="match status" value="1"/>
</dbReference>
<dbReference type="RefSeq" id="WP_263124668.1">
    <property type="nucleotide sequence ID" value="NZ_CP106753.1"/>
</dbReference>
<dbReference type="PROSITE" id="PS50404">
    <property type="entry name" value="GST_NTER"/>
    <property type="match status" value="1"/>
</dbReference>